<keyword evidence="4 9" id="KW-0812">Transmembrane</keyword>
<evidence type="ECO:0000259" key="13">
    <source>
        <dbReference type="Pfam" id="PF22599"/>
    </source>
</evidence>
<evidence type="ECO:0000256" key="1">
    <source>
        <dbReference type="ARBA" id="ARBA00004651"/>
    </source>
</evidence>
<dbReference type="HAMAP" id="MF_01463_B">
    <property type="entry name" value="SecD_B"/>
    <property type="match status" value="1"/>
</dbReference>
<dbReference type="InterPro" id="IPR054384">
    <property type="entry name" value="SecDF_P1_head"/>
</dbReference>
<name>A0A1M3KV80_9BACT</name>
<evidence type="ECO:0000256" key="6">
    <source>
        <dbReference type="ARBA" id="ARBA00022989"/>
    </source>
</evidence>
<evidence type="ECO:0000256" key="10">
    <source>
        <dbReference type="SAM" id="MobiDB-lite"/>
    </source>
</evidence>
<dbReference type="InterPro" id="IPR048634">
    <property type="entry name" value="SecD_SecF_C"/>
</dbReference>
<dbReference type="Pfam" id="PF21760">
    <property type="entry name" value="SecD_1st"/>
    <property type="match status" value="1"/>
</dbReference>
<dbReference type="Pfam" id="PF22599">
    <property type="entry name" value="SecDF_P1_head"/>
    <property type="match status" value="1"/>
</dbReference>
<dbReference type="GO" id="GO:0006605">
    <property type="term" value="P:protein targeting"/>
    <property type="evidence" value="ECO:0007669"/>
    <property type="project" value="UniProtKB-UniRule"/>
</dbReference>
<evidence type="ECO:0000256" key="5">
    <source>
        <dbReference type="ARBA" id="ARBA00022927"/>
    </source>
</evidence>
<dbReference type="Gene3D" id="3.30.1360.200">
    <property type="match status" value="1"/>
</dbReference>
<dbReference type="InterPro" id="IPR001036">
    <property type="entry name" value="Acrflvin-R"/>
</dbReference>
<feature type="transmembrane region" description="Helical" evidence="9">
    <location>
        <begin position="567"/>
        <end position="586"/>
    </location>
</feature>
<evidence type="ECO:0000256" key="2">
    <source>
        <dbReference type="ARBA" id="ARBA00022448"/>
    </source>
</evidence>
<evidence type="ECO:0000313" key="14">
    <source>
        <dbReference type="EMBL" id="OJX56378.1"/>
    </source>
</evidence>
<evidence type="ECO:0000259" key="12">
    <source>
        <dbReference type="Pfam" id="PF21760"/>
    </source>
</evidence>
<feature type="compositionally biased region" description="Low complexity" evidence="10">
    <location>
        <begin position="257"/>
        <end position="267"/>
    </location>
</feature>
<dbReference type="InterPro" id="IPR048631">
    <property type="entry name" value="SecD_1st"/>
</dbReference>
<feature type="compositionally biased region" description="Basic and acidic residues" evidence="10">
    <location>
        <begin position="268"/>
        <end position="285"/>
    </location>
</feature>
<dbReference type="SUPFAM" id="SSF82866">
    <property type="entry name" value="Multidrug efflux transporter AcrB transmembrane domain"/>
    <property type="match status" value="1"/>
</dbReference>
<feature type="transmembrane region" description="Helical" evidence="9">
    <location>
        <begin position="7"/>
        <end position="26"/>
    </location>
</feature>
<accession>A0A1M3KV80</accession>
<dbReference type="STRING" id="1895771.BGO89_12775"/>
<dbReference type="NCBIfam" id="TIGR01129">
    <property type="entry name" value="secD"/>
    <property type="match status" value="1"/>
</dbReference>
<dbReference type="FunFam" id="1.20.1640.10:FF:000004">
    <property type="entry name" value="Protein translocase subunit SecD"/>
    <property type="match status" value="1"/>
</dbReference>
<comment type="subcellular location">
    <subcellularLocation>
        <location evidence="1 9">Cell membrane</location>
        <topology evidence="1 9">Multi-pass membrane protein</topology>
    </subcellularLocation>
</comment>
<keyword evidence="8 9" id="KW-0472">Membrane</keyword>
<dbReference type="AlphaFoldDB" id="A0A1M3KV80"/>
<dbReference type="Gene3D" id="3.30.70.3220">
    <property type="match status" value="1"/>
</dbReference>
<dbReference type="PANTHER" id="PTHR30081">
    <property type="entry name" value="PROTEIN-EXPORT MEMBRANE PROTEIN SEC"/>
    <property type="match status" value="1"/>
</dbReference>
<dbReference type="GO" id="GO:0005886">
    <property type="term" value="C:plasma membrane"/>
    <property type="evidence" value="ECO:0007669"/>
    <property type="project" value="UniProtKB-SubCell"/>
</dbReference>
<evidence type="ECO:0000256" key="7">
    <source>
        <dbReference type="ARBA" id="ARBA00023010"/>
    </source>
</evidence>
<protein>
    <recommendedName>
        <fullName evidence="9">Protein translocase subunit SecD</fullName>
    </recommendedName>
</protein>
<comment type="subunit">
    <text evidence="9">Forms a complex with SecF. Part of the essential Sec protein translocation apparatus which comprises SecA, SecYEG and auxiliary proteins SecDF. Other proteins may also be involved.</text>
</comment>
<comment type="function">
    <text evidence="9">Part of the Sec protein translocase complex. Interacts with the SecYEG preprotein conducting channel. SecDF uses the proton motive force (PMF) to complete protein translocation after the ATP-dependent function of SecA.</text>
</comment>
<comment type="caution">
    <text evidence="14">The sequence shown here is derived from an EMBL/GenBank/DDBJ whole genome shotgun (WGS) entry which is preliminary data.</text>
</comment>
<dbReference type="NCBIfam" id="TIGR00916">
    <property type="entry name" value="2A0604s01"/>
    <property type="match status" value="1"/>
</dbReference>
<evidence type="ECO:0000256" key="8">
    <source>
        <dbReference type="ARBA" id="ARBA00023136"/>
    </source>
</evidence>
<feature type="transmembrane region" description="Helical" evidence="9">
    <location>
        <begin position="543"/>
        <end position="561"/>
    </location>
</feature>
<feature type="domain" description="Protein export membrane protein SecD/SecF C-terminal" evidence="11">
    <location>
        <begin position="494"/>
        <end position="662"/>
    </location>
</feature>
<dbReference type="PRINTS" id="PR00702">
    <property type="entry name" value="ACRIFLAVINRP"/>
</dbReference>
<dbReference type="GO" id="GO:0015450">
    <property type="term" value="F:protein-transporting ATPase activity"/>
    <property type="evidence" value="ECO:0007669"/>
    <property type="project" value="InterPro"/>
</dbReference>
<evidence type="ECO:0000256" key="4">
    <source>
        <dbReference type="ARBA" id="ARBA00022692"/>
    </source>
</evidence>
<dbReference type="GO" id="GO:0043952">
    <property type="term" value="P:protein transport by the Sec complex"/>
    <property type="evidence" value="ECO:0007669"/>
    <property type="project" value="UniProtKB-UniRule"/>
</dbReference>
<keyword evidence="7 9" id="KW-0811">Translocation</keyword>
<reference evidence="14 15" key="1">
    <citation type="submission" date="2016-09" db="EMBL/GenBank/DDBJ databases">
        <title>Genome-resolved meta-omics ties microbial dynamics to process performance in biotechnology for thiocyanate degradation.</title>
        <authorList>
            <person name="Kantor R.S."/>
            <person name="Huddy R.J."/>
            <person name="Iyer R."/>
            <person name="Thomas B.C."/>
            <person name="Brown C.T."/>
            <person name="Anantharaman K."/>
            <person name="Tringe S."/>
            <person name="Hettich R.L."/>
            <person name="Harrison S.T."/>
            <person name="Banfield J.F."/>
        </authorList>
    </citation>
    <scope>NUCLEOTIDE SEQUENCE [LARGE SCALE GENOMIC DNA]</scope>
    <source>
        <strain evidence="14">59-99</strain>
    </source>
</reference>
<evidence type="ECO:0000256" key="9">
    <source>
        <dbReference type="HAMAP-Rule" id="MF_01463"/>
    </source>
</evidence>
<dbReference type="GO" id="GO:0065002">
    <property type="term" value="P:intracellular protein transmembrane transport"/>
    <property type="evidence" value="ECO:0007669"/>
    <property type="project" value="UniProtKB-UniRule"/>
</dbReference>
<organism evidence="14 15">
    <name type="scientific">Candidatus Kapaibacterium thiocyanatum</name>
    <dbReference type="NCBI Taxonomy" id="1895771"/>
    <lineage>
        <taxon>Bacteria</taxon>
        <taxon>Pseudomonadati</taxon>
        <taxon>Candidatus Kapaibacteriota</taxon>
        <taxon>Candidatus Kapaibacteriia</taxon>
        <taxon>Candidatus Kapaibacteriales</taxon>
        <taxon>Candidatus Kapaibacteriaceae</taxon>
        <taxon>Candidatus Kapaibacterium</taxon>
    </lineage>
</organism>
<comment type="similarity">
    <text evidence="9">Belongs to the SecD/SecF family. SecD subfamily.</text>
</comment>
<feature type="domain" description="SecDF P1 head subdomain" evidence="13">
    <location>
        <begin position="392"/>
        <end position="493"/>
    </location>
</feature>
<keyword evidence="2 9" id="KW-0813">Transport</keyword>
<evidence type="ECO:0000256" key="3">
    <source>
        <dbReference type="ARBA" id="ARBA00022475"/>
    </source>
</evidence>
<dbReference type="Proteomes" id="UP000184233">
    <property type="component" value="Unassembled WGS sequence"/>
</dbReference>
<feature type="domain" description="Protein translocase subunit SecDF P1" evidence="12">
    <location>
        <begin position="161"/>
        <end position="218"/>
    </location>
</feature>
<keyword evidence="6 9" id="KW-1133">Transmembrane helix</keyword>
<feature type="transmembrane region" description="Helical" evidence="9">
    <location>
        <begin position="638"/>
        <end position="657"/>
    </location>
</feature>
<sequence>MKKNLGKYLLIILPILAAGYMLWPTFNFYRLDKERALVAGDSAALEQWERSYGEAYQAARNGRLKLGLDLRGGMYVTLEVDVLRMIEESADQSSIDDAFRDVISKTRAETNNTDLDVLDTFLKNFRATNRSLLQYFTVTNAADPTDESVIAKLRRDVDGAVDQALQVIKQRINKYEVSEANIQKQGARRILIEMPDVKDEKEIRTLLQTTARLEFKRVLMNRELLRTFMTIDAVLKGHVPDEAKAVDTSAVKDSTATAKDSSAIAKADSARQGDSAKVDTSKKTPTDPYAGLPEEEARRRYRADYPFTSMIQSTIIVNERAQPFSFVGVKPEDFPENAQYRFIIDEKLLPRVLSILERPDIRKIMPVDLDIVVGAKTDDFFAKQGAKVYDVYGVAKEPELTGDAVVEAFPSFDQAANQPVVLMEMNAEGAEKWAQITGANIGKRIAIVLDGRVHSAPNVQNKIPNGSSQITGMANAEEANLLAVVLKAGALKAPVKIIEERVVGPSLGEDSIRRGVTTSVISFAIVILFMLAYYALGGGVADVALLMNVLLVVAALAAFGGTLTLPGIAGIILSVAMAVDANILVFERIREEMAAGRTLKAAVEQGYAKAMSAIIDSNITHILSSIVLIYLGTGPVKGFALTLIIGVVMTLFTAVLVTRAIFEIIIAGGATTFNFGQKKA</sequence>
<feature type="transmembrane region" description="Helical" evidence="9">
    <location>
        <begin position="607"/>
        <end position="632"/>
    </location>
</feature>
<gene>
    <name evidence="9" type="primary">secD</name>
    <name evidence="14" type="ORF">BGO89_12775</name>
</gene>
<dbReference type="InterPro" id="IPR005791">
    <property type="entry name" value="SecD"/>
</dbReference>
<dbReference type="Pfam" id="PF02355">
    <property type="entry name" value="SecD_SecF_C"/>
    <property type="match status" value="1"/>
</dbReference>
<keyword evidence="5 9" id="KW-0653">Protein transport</keyword>
<dbReference type="InterPro" id="IPR022813">
    <property type="entry name" value="SecD/SecF_arch_bac"/>
</dbReference>
<dbReference type="InterPro" id="IPR055344">
    <property type="entry name" value="SecD_SecF_C_bact"/>
</dbReference>
<dbReference type="Gene3D" id="1.20.1640.10">
    <property type="entry name" value="Multidrug efflux transporter AcrB transmembrane domain"/>
    <property type="match status" value="1"/>
</dbReference>
<feature type="region of interest" description="Disordered" evidence="10">
    <location>
        <begin position="257"/>
        <end position="295"/>
    </location>
</feature>
<dbReference type="EMBL" id="MKVH01000025">
    <property type="protein sequence ID" value="OJX56378.1"/>
    <property type="molecule type" value="Genomic_DNA"/>
</dbReference>
<evidence type="ECO:0000313" key="15">
    <source>
        <dbReference type="Proteomes" id="UP000184233"/>
    </source>
</evidence>
<feature type="transmembrane region" description="Helical" evidence="9">
    <location>
        <begin position="516"/>
        <end position="536"/>
    </location>
</feature>
<evidence type="ECO:0000259" key="11">
    <source>
        <dbReference type="Pfam" id="PF02355"/>
    </source>
</evidence>
<keyword evidence="3 9" id="KW-1003">Cell membrane</keyword>
<dbReference type="PANTHER" id="PTHR30081:SF1">
    <property type="entry name" value="PROTEIN TRANSLOCASE SUBUNIT SECD"/>
    <property type="match status" value="1"/>
</dbReference>
<proteinExistence type="inferred from homology"/>